<dbReference type="AlphaFoldDB" id="A0A0A9YDN2"/>
<dbReference type="EMBL" id="GBHO01013310">
    <property type="protein sequence ID" value="JAG30294.1"/>
    <property type="molecule type" value="Transcribed_RNA"/>
</dbReference>
<reference evidence="1" key="2">
    <citation type="submission" date="2014-07" db="EMBL/GenBank/DDBJ databases">
        <authorList>
            <person name="Hull J."/>
        </authorList>
    </citation>
    <scope>NUCLEOTIDE SEQUENCE</scope>
</reference>
<proteinExistence type="predicted"/>
<gene>
    <name evidence="1" type="ORF">CM83_12121</name>
</gene>
<name>A0A0A9YDN2_LYGHE</name>
<reference evidence="1" key="1">
    <citation type="journal article" date="2014" name="PLoS ONE">
        <title>Transcriptome-Based Identification of ABC Transporters in the Western Tarnished Plant Bug Lygus hesperus.</title>
        <authorList>
            <person name="Hull J.J."/>
            <person name="Chaney K."/>
            <person name="Geib S.M."/>
            <person name="Fabrick J.A."/>
            <person name="Brent C.S."/>
            <person name="Walsh D."/>
            <person name="Lavine L.C."/>
        </authorList>
    </citation>
    <scope>NUCLEOTIDE SEQUENCE</scope>
</reference>
<accession>A0A0A9YDN2</accession>
<sequence>MSSFLDRINKASSVVELQSVETLCPNTPYLIHKFVKVVTRFGPGVQVYLQSVGVEGYKEEYGAQDEEEGRVFRIYLPRRIAATITENDIDEYNQKSTPQMVLIYRGKVGNAFNVEFLPKKV</sequence>
<organism evidence="1">
    <name type="scientific">Lygus hesperus</name>
    <name type="common">Western plant bug</name>
    <dbReference type="NCBI Taxonomy" id="30085"/>
    <lineage>
        <taxon>Eukaryota</taxon>
        <taxon>Metazoa</taxon>
        <taxon>Ecdysozoa</taxon>
        <taxon>Arthropoda</taxon>
        <taxon>Hexapoda</taxon>
        <taxon>Insecta</taxon>
        <taxon>Pterygota</taxon>
        <taxon>Neoptera</taxon>
        <taxon>Paraneoptera</taxon>
        <taxon>Hemiptera</taxon>
        <taxon>Heteroptera</taxon>
        <taxon>Panheteroptera</taxon>
        <taxon>Cimicomorpha</taxon>
        <taxon>Miridae</taxon>
        <taxon>Mirini</taxon>
        <taxon>Lygus</taxon>
    </lineage>
</organism>
<protein>
    <submittedName>
        <fullName evidence="1">Uncharacterized protein</fullName>
    </submittedName>
</protein>
<evidence type="ECO:0000313" key="1">
    <source>
        <dbReference type="EMBL" id="JAG30294.1"/>
    </source>
</evidence>